<evidence type="ECO:0000256" key="1">
    <source>
        <dbReference type="ARBA" id="ARBA00001412"/>
    </source>
</evidence>
<comment type="similarity">
    <text evidence="2 6">Belongs to the glycosyl hydrolase 42 family.</text>
</comment>
<comment type="catalytic activity">
    <reaction evidence="1 6">
        <text>Hydrolysis of terminal non-reducing beta-D-galactose residues in beta-D-galactosides.</text>
        <dbReference type="EC" id="3.2.1.23"/>
    </reaction>
</comment>
<dbReference type="GO" id="GO:0009341">
    <property type="term" value="C:beta-galactosidase complex"/>
    <property type="evidence" value="ECO:0007669"/>
    <property type="project" value="InterPro"/>
</dbReference>
<comment type="caution">
    <text evidence="12">The sequence shown here is derived from an EMBL/GenBank/DDBJ whole genome shotgun (WGS) entry which is preliminary data.</text>
</comment>
<keyword evidence="9" id="KW-0479">Metal-binding</keyword>
<organism evidence="12 13">
    <name type="scientific">Zhihengliuella halotolerans</name>
    <dbReference type="NCBI Taxonomy" id="370736"/>
    <lineage>
        <taxon>Bacteria</taxon>
        <taxon>Bacillati</taxon>
        <taxon>Actinomycetota</taxon>
        <taxon>Actinomycetes</taxon>
        <taxon>Micrococcales</taxon>
        <taxon>Micrococcaceae</taxon>
        <taxon>Zhihengliuella</taxon>
    </lineage>
</organism>
<evidence type="ECO:0000256" key="3">
    <source>
        <dbReference type="ARBA" id="ARBA00012756"/>
    </source>
</evidence>
<dbReference type="Gene3D" id="3.20.20.80">
    <property type="entry name" value="Glycosidases"/>
    <property type="match status" value="1"/>
</dbReference>
<dbReference type="OrthoDB" id="9800974at2"/>
<evidence type="ECO:0000256" key="7">
    <source>
        <dbReference type="PIRSR" id="PIRSR001084-1"/>
    </source>
</evidence>
<evidence type="ECO:0000256" key="9">
    <source>
        <dbReference type="PIRSR" id="PIRSR001084-3"/>
    </source>
</evidence>
<evidence type="ECO:0000313" key="12">
    <source>
        <dbReference type="EMBL" id="RZU63651.1"/>
    </source>
</evidence>
<feature type="binding site" evidence="9">
    <location>
        <position position="122"/>
    </location>
    <ligand>
        <name>Zn(2+)</name>
        <dbReference type="ChEBI" id="CHEBI:29105"/>
    </ligand>
</feature>
<dbReference type="PANTHER" id="PTHR36447:SF1">
    <property type="entry name" value="BETA-GALACTOSIDASE GANA"/>
    <property type="match status" value="1"/>
</dbReference>
<evidence type="ECO:0000256" key="5">
    <source>
        <dbReference type="ARBA" id="ARBA00023295"/>
    </source>
</evidence>
<reference evidence="12 13" key="1">
    <citation type="submission" date="2019-02" db="EMBL/GenBank/DDBJ databases">
        <title>Sequencing the genomes of 1000 actinobacteria strains.</title>
        <authorList>
            <person name="Klenk H.-P."/>
        </authorList>
    </citation>
    <scope>NUCLEOTIDE SEQUENCE [LARGE SCALE GENOMIC DNA]</scope>
    <source>
        <strain evidence="12 13">DSM 17364</strain>
    </source>
</reference>
<keyword evidence="13" id="KW-1185">Reference proteome</keyword>
<evidence type="ECO:0000259" key="10">
    <source>
        <dbReference type="Pfam" id="PF02449"/>
    </source>
</evidence>
<gene>
    <name evidence="12" type="ORF">EV380_3275</name>
</gene>
<dbReference type="SUPFAM" id="SSF52317">
    <property type="entry name" value="Class I glutamine amidotransferase-like"/>
    <property type="match status" value="1"/>
</dbReference>
<dbReference type="PIRSF" id="PIRSF001084">
    <property type="entry name" value="B-galactosidase"/>
    <property type="match status" value="1"/>
</dbReference>
<accession>A0A4Q8AIA5</accession>
<feature type="binding site" evidence="9">
    <location>
        <position position="164"/>
    </location>
    <ligand>
        <name>Zn(2+)</name>
        <dbReference type="ChEBI" id="CHEBI:29105"/>
    </ligand>
</feature>
<dbReference type="Proteomes" id="UP000292685">
    <property type="component" value="Unassembled WGS sequence"/>
</dbReference>
<dbReference type="CDD" id="cd03143">
    <property type="entry name" value="A4_beta-galactosidase_middle_domain"/>
    <property type="match status" value="1"/>
</dbReference>
<feature type="binding site" evidence="8">
    <location>
        <position position="317"/>
    </location>
    <ligand>
        <name>substrate</name>
    </ligand>
</feature>
<dbReference type="GO" id="GO:0005975">
    <property type="term" value="P:carbohydrate metabolic process"/>
    <property type="evidence" value="ECO:0007669"/>
    <property type="project" value="InterPro"/>
</dbReference>
<feature type="domain" description="Glycoside hydrolase family 42 N-terminal" evidence="10">
    <location>
        <begin position="21"/>
        <end position="387"/>
    </location>
</feature>
<evidence type="ECO:0000256" key="4">
    <source>
        <dbReference type="ARBA" id="ARBA00022801"/>
    </source>
</evidence>
<keyword evidence="9" id="KW-0862">Zinc</keyword>
<dbReference type="Pfam" id="PF08532">
    <property type="entry name" value="Glyco_hydro_42M"/>
    <property type="match status" value="1"/>
</dbReference>
<dbReference type="PANTHER" id="PTHR36447">
    <property type="entry name" value="BETA-GALACTOSIDASE GANA"/>
    <property type="match status" value="1"/>
</dbReference>
<dbReference type="SUPFAM" id="SSF51445">
    <property type="entry name" value="(Trans)glycosidases"/>
    <property type="match status" value="1"/>
</dbReference>
<feature type="domain" description="Beta-galactosidase trimerisation" evidence="11">
    <location>
        <begin position="397"/>
        <end position="620"/>
    </location>
</feature>
<evidence type="ECO:0000256" key="2">
    <source>
        <dbReference type="ARBA" id="ARBA00005940"/>
    </source>
</evidence>
<evidence type="ECO:0000256" key="6">
    <source>
        <dbReference type="PIRNR" id="PIRNR001084"/>
    </source>
</evidence>
<evidence type="ECO:0000313" key="13">
    <source>
        <dbReference type="Proteomes" id="UP000292685"/>
    </source>
</evidence>
<dbReference type="RefSeq" id="WP_130451981.1">
    <property type="nucleotide sequence ID" value="NZ_SHLA01000001.1"/>
</dbReference>
<keyword evidence="5 6" id="KW-0326">Glycosidase</keyword>
<dbReference type="InterPro" id="IPR013529">
    <property type="entry name" value="Glyco_hydro_42_N"/>
</dbReference>
<name>A0A4Q8AIA5_9MICC</name>
<dbReference type="InterPro" id="IPR029062">
    <property type="entry name" value="Class_I_gatase-like"/>
</dbReference>
<dbReference type="GO" id="GO:0046872">
    <property type="term" value="F:metal ion binding"/>
    <property type="evidence" value="ECO:0007669"/>
    <property type="project" value="UniProtKB-KW"/>
</dbReference>
<dbReference type="EC" id="3.2.1.23" evidence="3 6"/>
<feature type="active site" description="Proton donor" evidence="7">
    <location>
        <position position="157"/>
    </location>
</feature>
<dbReference type="InterPro" id="IPR003476">
    <property type="entry name" value="Glyco_hydro_42"/>
</dbReference>
<dbReference type="AlphaFoldDB" id="A0A4Q8AIA5"/>
<evidence type="ECO:0000256" key="8">
    <source>
        <dbReference type="PIRSR" id="PIRSR001084-2"/>
    </source>
</evidence>
<feature type="binding site" evidence="8">
    <location>
        <position position="118"/>
    </location>
    <ligand>
        <name>substrate</name>
    </ligand>
</feature>
<dbReference type="InterPro" id="IPR017853">
    <property type="entry name" value="GH"/>
</dbReference>
<dbReference type="InterPro" id="IPR013738">
    <property type="entry name" value="Beta_galactosidase_Trimer"/>
</dbReference>
<dbReference type="Gene3D" id="3.40.50.880">
    <property type="match status" value="1"/>
</dbReference>
<feature type="binding site" evidence="8">
    <location>
        <position position="156"/>
    </location>
    <ligand>
        <name>substrate</name>
    </ligand>
</feature>
<protein>
    <recommendedName>
        <fullName evidence="3 6">Beta-galactosidase</fullName>
        <shortName evidence="6">Beta-gal</shortName>
        <ecNumber evidence="3 6">3.2.1.23</ecNumber>
    </recommendedName>
</protein>
<proteinExistence type="inferred from homology"/>
<feature type="active site" description="Nucleophile" evidence="7">
    <location>
        <position position="309"/>
    </location>
</feature>
<dbReference type="EMBL" id="SHLA01000001">
    <property type="protein sequence ID" value="RZU63651.1"/>
    <property type="molecule type" value="Genomic_DNA"/>
</dbReference>
<dbReference type="GO" id="GO:0004565">
    <property type="term" value="F:beta-galactosidase activity"/>
    <property type="evidence" value="ECO:0007669"/>
    <property type="project" value="UniProtKB-EC"/>
</dbReference>
<sequence>MTEINRFANLIQRRGLLYGADYNPEQWPADVWPQDARLMRQAGVNLATVGVFSWARIEPAPGVRDFAWLDEVLDCLGSAGIGVDLATPTASPPPWLAEQHPSSLPVTEEGATLTVGSRNHFCPGDPAYRAAARSIASAVAERYAEHPAVEMWHVGNEYGQMCFCDRQAELFREWLRDRYSTLDQLNCAWDTTVWSQVYSAWSAINVPRAAPYHRNPAQALDWRRFCSDQLLDCYREQRDLIRDIDPVRPITTNFMEFFAHADYRDWAPHVDVVADDEYPDPADPHAASSTALTQDLMRSLRAGPWILMEQAASAVSWRGHNLVKSPARMRRDSLQAVARGADGVCFFQWRQALAGPERFHSSMLPHAGEDTEVHAGVRELGADLKSLAGTAGEHSAAHTGILWDWQSWWTATLPAQPTDQLDPLEQTRRWHRSLWRRGIATDVVAPDADLSGYRLLIAPALTALEGADADRLQAWVGSGGVLVTGPFTAVCDASTRIHAGRFPAPLAALLGASGEEYVPLPESGAGIRWTRAQYRAEYDPVLHLAEADRGSQPRAVVFAERFRTDGAEVLAEFDASDGGVAGAALTRNAVGDGAAWHLAAVTDQRTLDAVLAGAAADADLRRFDLPDGIEVVRRGRALFVLNHADVGRSVEPGELLAALGGETSPPVAHCLLTGQQVSAADGEIAVGRDDVLVLVPGRAPGTAENSRDEEVTQ</sequence>
<feature type="binding site" evidence="9">
    <location>
        <position position="162"/>
    </location>
    <ligand>
        <name>Zn(2+)</name>
        <dbReference type="ChEBI" id="CHEBI:29105"/>
    </ligand>
</feature>
<dbReference type="Pfam" id="PF02449">
    <property type="entry name" value="Glyco_hydro_42"/>
    <property type="match status" value="1"/>
</dbReference>
<keyword evidence="4 6" id="KW-0378">Hydrolase</keyword>
<evidence type="ECO:0000259" key="11">
    <source>
        <dbReference type="Pfam" id="PF08532"/>
    </source>
</evidence>